<dbReference type="Pfam" id="PF00646">
    <property type="entry name" value="F-box"/>
    <property type="match status" value="1"/>
</dbReference>
<dbReference type="InterPro" id="IPR001810">
    <property type="entry name" value="F-box_dom"/>
</dbReference>
<evidence type="ECO:0000259" key="1">
    <source>
        <dbReference type="Pfam" id="PF00646"/>
    </source>
</evidence>
<dbReference type="SUPFAM" id="SSF81383">
    <property type="entry name" value="F-box domain"/>
    <property type="match status" value="1"/>
</dbReference>
<accession>A0A1R2CTL1</accession>
<sequence>MNFINLKNSNFLEIIKYLELKDLASLSITCKFFNNFFIKNEDFIQKQVLYLLGIEYSPSVNPWKIILLRLRNSSVTGLQNLFQPYFTDGGTYCDKAYYFIWRLVQDRGGTYCTHLQGNILVKYIFSPKVKPSMDEDPTKYKISEDVFNIHYLEENANENQSYCPEIRKILIKVPMGGFSCPCETLMCFSSYKKIENFSLIQNFHSCKTKEDAIRNGEILKLSAKIIEENDYEAVIFKKIIGEIQPICWVKINLEKRSSNGIWIETGDSFFARYFYVLLISARKIYPNSNIDISNVIPWSRVIIIGNVWI</sequence>
<dbReference type="AlphaFoldDB" id="A0A1R2CTL1"/>
<organism evidence="2 3">
    <name type="scientific">Stentor coeruleus</name>
    <dbReference type="NCBI Taxonomy" id="5963"/>
    <lineage>
        <taxon>Eukaryota</taxon>
        <taxon>Sar</taxon>
        <taxon>Alveolata</taxon>
        <taxon>Ciliophora</taxon>
        <taxon>Postciliodesmatophora</taxon>
        <taxon>Heterotrichea</taxon>
        <taxon>Heterotrichida</taxon>
        <taxon>Stentoridae</taxon>
        <taxon>Stentor</taxon>
    </lineage>
</organism>
<comment type="caution">
    <text evidence="2">The sequence shown here is derived from an EMBL/GenBank/DDBJ whole genome shotgun (WGS) entry which is preliminary data.</text>
</comment>
<keyword evidence="3" id="KW-1185">Reference proteome</keyword>
<reference evidence="2 3" key="1">
    <citation type="submission" date="2016-11" db="EMBL/GenBank/DDBJ databases">
        <title>The macronuclear genome of Stentor coeruleus: a giant cell with tiny introns.</title>
        <authorList>
            <person name="Slabodnick M."/>
            <person name="Ruby J.G."/>
            <person name="Reiff S.B."/>
            <person name="Swart E.C."/>
            <person name="Gosai S."/>
            <person name="Prabakaran S."/>
            <person name="Witkowska E."/>
            <person name="Larue G.E."/>
            <person name="Fisher S."/>
            <person name="Freeman R.M."/>
            <person name="Gunawardena J."/>
            <person name="Chu W."/>
            <person name="Stover N.A."/>
            <person name="Gregory B.D."/>
            <person name="Nowacki M."/>
            <person name="Derisi J."/>
            <person name="Roy S.W."/>
            <person name="Marshall W.F."/>
            <person name="Sood P."/>
        </authorList>
    </citation>
    <scope>NUCLEOTIDE SEQUENCE [LARGE SCALE GENOMIC DNA]</scope>
    <source>
        <strain evidence="2">WM001</strain>
    </source>
</reference>
<dbReference type="CDD" id="cd09917">
    <property type="entry name" value="F-box_SF"/>
    <property type="match status" value="1"/>
</dbReference>
<protein>
    <recommendedName>
        <fullName evidence="1">F-box domain-containing protein</fullName>
    </recommendedName>
</protein>
<feature type="domain" description="F-box" evidence="1">
    <location>
        <begin position="12"/>
        <end position="37"/>
    </location>
</feature>
<gene>
    <name evidence="2" type="ORF">SteCoe_4907</name>
</gene>
<dbReference type="EMBL" id="MPUH01000063">
    <property type="protein sequence ID" value="OMJ92354.1"/>
    <property type="molecule type" value="Genomic_DNA"/>
</dbReference>
<dbReference type="InterPro" id="IPR036047">
    <property type="entry name" value="F-box-like_dom_sf"/>
</dbReference>
<dbReference type="Proteomes" id="UP000187209">
    <property type="component" value="Unassembled WGS sequence"/>
</dbReference>
<name>A0A1R2CTL1_9CILI</name>
<evidence type="ECO:0000313" key="2">
    <source>
        <dbReference type="EMBL" id="OMJ92354.1"/>
    </source>
</evidence>
<proteinExistence type="predicted"/>
<evidence type="ECO:0000313" key="3">
    <source>
        <dbReference type="Proteomes" id="UP000187209"/>
    </source>
</evidence>